<dbReference type="Proteomes" id="UP001229955">
    <property type="component" value="Chromosome"/>
</dbReference>
<dbReference type="AlphaFoldDB" id="A0AA49JT20"/>
<gene>
    <name evidence="2" type="ORF">Strain138_000737</name>
    <name evidence="3" type="ORF">Strain318_000737</name>
</gene>
<dbReference type="EMBL" id="CP130612">
    <property type="protein sequence ID" value="WKW11484.1"/>
    <property type="molecule type" value="Genomic_DNA"/>
</dbReference>
<keyword evidence="4" id="KW-1185">Reference proteome</keyword>
<organism evidence="2">
    <name type="scientific">Pseudogemmatithrix spongiicola</name>
    <dbReference type="NCBI Taxonomy" id="3062599"/>
    <lineage>
        <taxon>Bacteria</taxon>
        <taxon>Pseudomonadati</taxon>
        <taxon>Gemmatimonadota</taxon>
        <taxon>Gemmatimonadia</taxon>
        <taxon>Gemmatimonadales</taxon>
        <taxon>Gemmatimonadaceae</taxon>
        <taxon>Pseudogemmatithrix</taxon>
    </lineage>
</organism>
<dbReference type="EMBL" id="CP130613">
    <property type="protein sequence ID" value="WKW14394.1"/>
    <property type="molecule type" value="Genomic_DNA"/>
</dbReference>
<accession>A0AA49JYI5</accession>
<evidence type="ECO:0000313" key="2">
    <source>
        <dbReference type="EMBL" id="WKW11484.1"/>
    </source>
</evidence>
<protein>
    <submittedName>
        <fullName evidence="2">Uncharacterized protein</fullName>
    </submittedName>
</protein>
<proteinExistence type="predicted"/>
<keyword evidence="1" id="KW-0732">Signal</keyword>
<dbReference type="RefSeq" id="WP_367887182.1">
    <property type="nucleotide sequence ID" value="NZ_CP130612.1"/>
</dbReference>
<feature type="chain" id="PRO_5041436060" evidence="1">
    <location>
        <begin position="21"/>
        <end position="186"/>
    </location>
</feature>
<sequence length="186" mass="20205">MRSWLAWMGVALVFAMPLAAQPGSSAGAPAPSERLVGRFVRDAAASDDVPAAIERAVAQMSFVTRGIGRSRLKATNQPPADVRFALPPDSIVVQYAGQPELRARRDGSPREWRNAAGEPFQARVTVATSPDGSVTVRQVFEAEDGRRENAWRLEAAGTTLTLDVTVSSPRLPQPLRYRHVFRSAAR</sequence>
<reference evidence="2" key="1">
    <citation type="submission" date="2023-07" db="EMBL/GenBank/DDBJ databases">
        <authorList>
            <person name="Haufschild T."/>
            <person name="Kallscheuer N."/>
            <person name="Hammer J."/>
            <person name="Kohn T."/>
            <person name="Kabuu M."/>
            <person name="Jogler M."/>
            <person name="Wohfarth N."/>
            <person name="Heuer A."/>
            <person name="Rohde M."/>
            <person name="van Teeseling M.C.F."/>
            <person name="Jogler C."/>
        </authorList>
    </citation>
    <scope>NUCLEOTIDE SEQUENCE</scope>
    <source>
        <strain evidence="2">Strain 138</strain>
        <strain evidence="3">Strain 318</strain>
    </source>
</reference>
<dbReference type="KEGG" id="pspc:Strain318_000737"/>
<evidence type="ECO:0000256" key="1">
    <source>
        <dbReference type="SAM" id="SignalP"/>
    </source>
</evidence>
<evidence type="ECO:0000313" key="4">
    <source>
        <dbReference type="Proteomes" id="UP001229955"/>
    </source>
</evidence>
<accession>A0AA49JT20</accession>
<feature type="signal peptide" evidence="1">
    <location>
        <begin position="1"/>
        <end position="20"/>
    </location>
</feature>
<evidence type="ECO:0000313" key="3">
    <source>
        <dbReference type="EMBL" id="WKW14394.1"/>
    </source>
</evidence>
<name>A0AA49JT20_9BACT</name>